<name>A0A6A4IDI5_9AGAR</name>
<proteinExistence type="predicted"/>
<dbReference type="Proteomes" id="UP000799118">
    <property type="component" value="Unassembled WGS sequence"/>
</dbReference>
<organism evidence="2 3">
    <name type="scientific">Gymnopus androsaceus JB14</name>
    <dbReference type="NCBI Taxonomy" id="1447944"/>
    <lineage>
        <taxon>Eukaryota</taxon>
        <taxon>Fungi</taxon>
        <taxon>Dikarya</taxon>
        <taxon>Basidiomycota</taxon>
        <taxon>Agaricomycotina</taxon>
        <taxon>Agaricomycetes</taxon>
        <taxon>Agaricomycetidae</taxon>
        <taxon>Agaricales</taxon>
        <taxon>Marasmiineae</taxon>
        <taxon>Omphalotaceae</taxon>
        <taxon>Gymnopus</taxon>
    </lineage>
</organism>
<gene>
    <name evidence="2" type="ORF">BT96DRAFT_933389</name>
</gene>
<dbReference type="EMBL" id="ML769396">
    <property type="protein sequence ID" value="KAE9407338.1"/>
    <property type="molecule type" value="Genomic_DNA"/>
</dbReference>
<evidence type="ECO:0000313" key="2">
    <source>
        <dbReference type="EMBL" id="KAE9407338.1"/>
    </source>
</evidence>
<evidence type="ECO:0000313" key="3">
    <source>
        <dbReference type="Proteomes" id="UP000799118"/>
    </source>
</evidence>
<protein>
    <submittedName>
        <fullName evidence="2">Uncharacterized protein</fullName>
    </submittedName>
</protein>
<dbReference type="OrthoDB" id="3070390at2759"/>
<reference evidence="2" key="1">
    <citation type="journal article" date="2019" name="Environ. Microbiol.">
        <title>Fungal ecological strategies reflected in gene transcription - a case study of two litter decomposers.</title>
        <authorList>
            <person name="Barbi F."/>
            <person name="Kohler A."/>
            <person name="Barry K."/>
            <person name="Baskaran P."/>
            <person name="Daum C."/>
            <person name="Fauchery L."/>
            <person name="Ihrmark K."/>
            <person name="Kuo A."/>
            <person name="LaButti K."/>
            <person name="Lipzen A."/>
            <person name="Morin E."/>
            <person name="Grigoriev I.V."/>
            <person name="Henrissat B."/>
            <person name="Lindahl B."/>
            <person name="Martin F."/>
        </authorList>
    </citation>
    <scope>NUCLEOTIDE SEQUENCE</scope>
    <source>
        <strain evidence="2">JB14</strain>
    </source>
</reference>
<accession>A0A6A4IDI5</accession>
<keyword evidence="3" id="KW-1185">Reference proteome</keyword>
<feature type="coiled-coil region" evidence="1">
    <location>
        <begin position="55"/>
        <end position="287"/>
    </location>
</feature>
<keyword evidence="1" id="KW-0175">Coiled coil</keyword>
<dbReference type="AlphaFoldDB" id="A0A6A4IDI5"/>
<sequence length="368" mass="43107">MNCVGSAKVWNYVYNGNATVVPPLKMFSWLMRTWRRKRKRWRSFRKSSWLRMPRLQTAETAVASLRLEAEQEKREADVLQRKLITSDARLETLQLAITRLEQRVEQAKCDADDQACELERVRIKNERLRQEAQRLEHDAETQQHQLDAFLSGMKVVTEAHEKEMDTLRQELDVQRNESAAVTCAMKDTHEMEMNILRQEVEVQQRKADCYGLEMEALKATREKEIGVLEREMQHQQRQLVQYGSDLELTAEELEHVRSELQDAKSHLDSTKEDLELARSERDQEQILRMESDGVVEDMRRECRAPFVVPALVNAFAEMSKDSPGPFVCDKPRRTLKRGPSVKVKLEVQQVNLKTNIRSKSRLNFRRLM</sequence>
<evidence type="ECO:0000256" key="1">
    <source>
        <dbReference type="SAM" id="Coils"/>
    </source>
</evidence>